<proteinExistence type="inferred from homology"/>
<dbReference type="SMART" id="SM00278">
    <property type="entry name" value="HhH1"/>
    <property type="match status" value="2"/>
</dbReference>
<keyword evidence="17 25" id="KW-0234">DNA repair</keyword>
<feature type="domain" description="Helix-hairpin-helix DNA-binding motif class 1" evidence="26">
    <location>
        <begin position="58"/>
        <end position="77"/>
    </location>
</feature>
<dbReference type="EMBL" id="AAZO01001527">
    <property type="status" value="NOT_ANNOTATED_CDS"/>
    <property type="molecule type" value="Genomic_DNA"/>
</dbReference>
<dbReference type="VEuPathDB" id="VectorBase:PHUM131800"/>
<dbReference type="InterPro" id="IPR028207">
    <property type="entry name" value="DNA_pol_B_palm_palm"/>
</dbReference>
<dbReference type="Gene3D" id="1.10.150.20">
    <property type="entry name" value="5' to 3' exonuclease, C-terminal subdomain"/>
    <property type="match status" value="1"/>
</dbReference>
<evidence type="ECO:0000256" key="17">
    <source>
        <dbReference type="ARBA" id="ARBA00023204"/>
    </source>
</evidence>
<dbReference type="eggNOG" id="KOG2534">
    <property type="taxonomic scope" value="Eukaryota"/>
</dbReference>
<evidence type="ECO:0000256" key="11">
    <source>
        <dbReference type="ARBA" id="ARBA00022763"/>
    </source>
</evidence>
<evidence type="ECO:0000256" key="18">
    <source>
        <dbReference type="ARBA" id="ARBA00023239"/>
    </source>
</evidence>
<protein>
    <recommendedName>
        <fullName evidence="25">DNA polymerase</fullName>
        <ecNumber evidence="25">2.7.7.7</ecNumber>
    </recommendedName>
</protein>
<evidence type="ECO:0000256" key="10">
    <source>
        <dbReference type="ARBA" id="ARBA00022723"/>
    </source>
</evidence>
<dbReference type="Gene3D" id="3.30.210.10">
    <property type="entry name" value="DNA polymerase, thumb domain"/>
    <property type="match status" value="1"/>
</dbReference>
<dbReference type="InterPro" id="IPR002008">
    <property type="entry name" value="DNA_pol_X_beta-like"/>
</dbReference>
<comment type="function">
    <text evidence="25">DNA polymerase that functions in several pathways of DNA repair. Involved in base excision repair (BER) responsible for repair of lesions that give rise to abasic (AP) sites in DNA. Also contributes to DNA double-strand break repair by non-homologous end joining and homologous recombination. Has both template-dependent and template-independent (terminal transferase) DNA polymerase activities. Has also a 5'-deoxyribose-5-phosphate lyase (dRP lyase) activity.</text>
</comment>
<dbReference type="EMBL" id="DS235090">
    <property type="protein sequence ID" value="EEB11758.1"/>
    <property type="molecule type" value="Genomic_DNA"/>
</dbReference>
<evidence type="ECO:0000256" key="2">
    <source>
        <dbReference type="ARBA" id="ARBA00004123"/>
    </source>
</evidence>
<comment type="subcellular location">
    <subcellularLocation>
        <location evidence="3">Cytoplasm</location>
    </subcellularLocation>
    <subcellularLocation>
        <location evidence="2 25">Nucleus</location>
    </subcellularLocation>
</comment>
<feature type="active site" description="Nucleophile; Schiff-base intermediate with DNA; for 5'-dRP lyase activity" evidence="24">
    <location>
        <position position="73"/>
    </location>
</feature>
<dbReference type="KEGG" id="phu:Phum_PHUM131800"/>
<evidence type="ECO:0000313" key="28">
    <source>
        <dbReference type="EMBL" id="EEB11758.1"/>
    </source>
</evidence>
<dbReference type="STRING" id="121224.E0VEF2"/>
<reference evidence="28" key="1">
    <citation type="submission" date="2007-04" db="EMBL/GenBank/DDBJ databases">
        <title>Annotation of Pediculus humanus corporis strain USDA.</title>
        <authorList>
            <person name="Kirkness E."/>
            <person name="Hannick L."/>
            <person name="Hass B."/>
            <person name="Bruggner R."/>
            <person name="Lawson D."/>
            <person name="Bidwell S."/>
            <person name="Joardar V."/>
            <person name="Caler E."/>
            <person name="Walenz B."/>
            <person name="Inman J."/>
            <person name="Schobel S."/>
            <person name="Galinsky K."/>
            <person name="Amedeo P."/>
            <person name="Strausberg R."/>
        </authorList>
    </citation>
    <scope>NUCLEOTIDE SEQUENCE</scope>
    <source>
        <strain evidence="28">USDA</strain>
    </source>
</reference>
<dbReference type="SMART" id="SM00483">
    <property type="entry name" value="POLXc"/>
    <property type="match status" value="1"/>
</dbReference>
<sequence length="316" mass="36214">MSKKIFTLYKNMNQELCDMLNELALHEKNVMNNSFKYNAYRRAAFALANYPKKISSGREALKLPGIGKSIASKIDIYLKTGKLPKLEKIKKNEKFAAIQLLTKVSGIGPSKARELVAQGIRSLKDLNKIKHKLTKHQRIGLKYFHDFLLKIPRSEISIIEKTLKEEIKEVDNRYIVTHPNYTLNVRKSASSHHGSMLKTVVEKLRDDDLVTDTIALGNTKFMGVYKLDEGSPARRLDIRMTPHDQYFCSILYFTGSDLFNRNMRAHALQQGYTLNEYSLRPITKTGVPGDPVPITSERDIFAYINYPYKPPSERDN</sequence>
<accession>E0VEF2</accession>
<dbReference type="PANTHER" id="PTHR11276">
    <property type="entry name" value="DNA POLYMERASE TYPE-X FAMILY MEMBER"/>
    <property type="match status" value="1"/>
</dbReference>
<dbReference type="GO" id="GO:0046872">
    <property type="term" value="F:metal ion binding"/>
    <property type="evidence" value="ECO:0007669"/>
    <property type="project" value="UniProtKB-UniRule"/>
</dbReference>
<evidence type="ECO:0000256" key="20">
    <source>
        <dbReference type="ARBA" id="ARBA00044632"/>
    </source>
</evidence>
<organism>
    <name type="scientific">Pediculus humanus subsp. corporis</name>
    <name type="common">Body louse</name>
    <dbReference type="NCBI Taxonomy" id="121224"/>
    <lineage>
        <taxon>Eukaryota</taxon>
        <taxon>Metazoa</taxon>
        <taxon>Ecdysozoa</taxon>
        <taxon>Arthropoda</taxon>
        <taxon>Hexapoda</taxon>
        <taxon>Insecta</taxon>
        <taxon>Pterygota</taxon>
        <taxon>Neoptera</taxon>
        <taxon>Paraneoptera</taxon>
        <taxon>Psocodea</taxon>
        <taxon>Troctomorpha</taxon>
        <taxon>Phthiraptera</taxon>
        <taxon>Anoplura</taxon>
        <taxon>Pediculidae</taxon>
        <taxon>Pediculus</taxon>
    </lineage>
</organism>
<evidence type="ECO:0000313" key="30">
    <source>
        <dbReference type="Proteomes" id="UP000009046"/>
    </source>
</evidence>
<dbReference type="OrthoDB" id="205514at2759"/>
<keyword evidence="9" id="KW-0235">DNA replication</keyword>
<feature type="domain" description="Helix-hairpin-helix DNA-binding motif class 1" evidence="26">
    <location>
        <begin position="99"/>
        <end position="118"/>
    </location>
</feature>
<evidence type="ECO:0000259" key="26">
    <source>
        <dbReference type="SMART" id="SM00278"/>
    </source>
</evidence>
<dbReference type="Pfam" id="PF14716">
    <property type="entry name" value="HHH_8"/>
    <property type="match status" value="1"/>
</dbReference>
<evidence type="ECO:0000256" key="19">
    <source>
        <dbReference type="ARBA" id="ARBA00023242"/>
    </source>
</evidence>
<dbReference type="SUPFAM" id="SSF47802">
    <property type="entry name" value="DNA polymerase beta, N-terminal domain-like"/>
    <property type="match status" value="1"/>
</dbReference>
<dbReference type="GeneID" id="8234172"/>
<evidence type="ECO:0000256" key="5">
    <source>
        <dbReference type="ARBA" id="ARBA00022490"/>
    </source>
</evidence>
<dbReference type="AlphaFoldDB" id="E0VEF2"/>
<evidence type="ECO:0000256" key="6">
    <source>
        <dbReference type="ARBA" id="ARBA00022634"/>
    </source>
</evidence>
<keyword evidence="14 25" id="KW-0239">DNA-directed DNA polymerase</keyword>
<dbReference type="PRINTS" id="PR00869">
    <property type="entry name" value="DNAPOLX"/>
</dbReference>
<evidence type="ECO:0000256" key="16">
    <source>
        <dbReference type="ARBA" id="ARBA00023125"/>
    </source>
</evidence>
<dbReference type="GO" id="GO:0005737">
    <property type="term" value="C:cytoplasm"/>
    <property type="evidence" value="ECO:0007669"/>
    <property type="project" value="UniProtKB-SubCell"/>
</dbReference>
<dbReference type="InterPro" id="IPR003583">
    <property type="entry name" value="Hlx-hairpin-Hlx_DNA-bd_motif"/>
</dbReference>
<dbReference type="SUPFAM" id="SSF81585">
    <property type="entry name" value="PsbU/PolX domain-like"/>
    <property type="match status" value="1"/>
</dbReference>
<keyword evidence="15" id="KW-0915">Sodium</keyword>
<evidence type="ECO:0000256" key="4">
    <source>
        <dbReference type="ARBA" id="ARBA00022481"/>
    </source>
</evidence>
<dbReference type="InParanoid" id="E0VEF2"/>
<dbReference type="Pfam" id="PF14792">
    <property type="entry name" value="DNA_pol_B_palm"/>
    <property type="match status" value="1"/>
</dbReference>
<evidence type="ECO:0000256" key="21">
    <source>
        <dbReference type="ARBA" id="ARBA00044678"/>
    </source>
</evidence>
<dbReference type="Gene3D" id="1.10.150.110">
    <property type="entry name" value="DNA polymerase beta, N-terminal domain-like"/>
    <property type="match status" value="1"/>
</dbReference>
<dbReference type="GO" id="GO:0003887">
    <property type="term" value="F:DNA-directed DNA polymerase activity"/>
    <property type="evidence" value="ECO:0007669"/>
    <property type="project" value="UniProtKB-UniRule"/>
</dbReference>
<reference evidence="29" key="3">
    <citation type="submission" date="2020-05" db="UniProtKB">
        <authorList>
            <consortium name="EnsemblMetazoa"/>
        </authorList>
    </citation>
    <scope>IDENTIFICATION</scope>
    <source>
        <strain evidence="29">USDA</strain>
    </source>
</reference>
<dbReference type="InterPro" id="IPR018944">
    <property type="entry name" value="DNA_pol_lambd_fingers_domain"/>
</dbReference>
<keyword evidence="4" id="KW-0488">Methylation</keyword>
<keyword evidence="10" id="KW-0479">Metal-binding</keyword>
<dbReference type="Proteomes" id="UP000009046">
    <property type="component" value="Unassembled WGS sequence"/>
</dbReference>
<comment type="catalytic activity">
    <reaction evidence="20">
        <text>2'-deoxyribonucleotide-(2'-deoxyribose 5'-phosphate)-2'-deoxyribonucleotide-DNA = a 3'-end 2'-deoxyribonucleotide-(2,3-dehydro-2,3-deoxyribose 5'-phosphate)-DNA + a 5'-end 5'-phospho-2'-deoxyribonucleoside-DNA + H(+)</text>
        <dbReference type="Rhea" id="RHEA:66592"/>
        <dbReference type="Rhea" id="RHEA-COMP:13180"/>
        <dbReference type="Rhea" id="RHEA-COMP:16897"/>
        <dbReference type="Rhea" id="RHEA-COMP:17067"/>
        <dbReference type="ChEBI" id="CHEBI:15378"/>
        <dbReference type="ChEBI" id="CHEBI:136412"/>
        <dbReference type="ChEBI" id="CHEBI:157695"/>
        <dbReference type="ChEBI" id="CHEBI:167181"/>
        <dbReference type="EC" id="4.2.99.18"/>
    </reaction>
</comment>
<dbReference type="Pfam" id="PF10391">
    <property type="entry name" value="DNA_pol_lambd_f"/>
    <property type="match status" value="1"/>
</dbReference>
<evidence type="ECO:0000256" key="14">
    <source>
        <dbReference type="ARBA" id="ARBA00022932"/>
    </source>
</evidence>
<reference evidence="28" key="2">
    <citation type="submission" date="2007-04" db="EMBL/GenBank/DDBJ databases">
        <title>The genome of the human body louse.</title>
        <authorList>
            <consortium name="The Human Body Louse Genome Consortium"/>
            <person name="Kirkness E."/>
            <person name="Walenz B."/>
            <person name="Hass B."/>
            <person name="Bruggner R."/>
            <person name="Strausberg R."/>
        </authorList>
    </citation>
    <scope>NUCLEOTIDE SEQUENCE</scope>
    <source>
        <strain evidence="28">USDA</strain>
    </source>
</reference>
<keyword evidence="5" id="KW-0963">Cytoplasm</keyword>
<dbReference type="PANTHER" id="PTHR11276:SF42">
    <property type="entry name" value="DNA POLYMERASE BETA"/>
    <property type="match status" value="1"/>
</dbReference>
<keyword evidence="6" id="KW-0237">DNA synthesis</keyword>
<evidence type="ECO:0000256" key="23">
    <source>
        <dbReference type="ARBA" id="ARBA00049244"/>
    </source>
</evidence>
<evidence type="ECO:0000256" key="15">
    <source>
        <dbReference type="ARBA" id="ARBA00023053"/>
    </source>
</evidence>
<keyword evidence="30" id="KW-1185">Reference proteome</keyword>
<comment type="catalytic activity">
    <reaction evidence="23 25">
        <text>DNA(n) + a 2'-deoxyribonucleoside 5'-triphosphate = DNA(n+1) + diphosphate</text>
        <dbReference type="Rhea" id="RHEA:22508"/>
        <dbReference type="Rhea" id="RHEA-COMP:17339"/>
        <dbReference type="Rhea" id="RHEA-COMP:17340"/>
        <dbReference type="ChEBI" id="CHEBI:33019"/>
        <dbReference type="ChEBI" id="CHEBI:61560"/>
        <dbReference type="ChEBI" id="CHEBI:173112"/>
        <dbReference type="EC" id="2.7.7.7"/>
    </reaction>
</comment>
<dbReference type="CTD" id="8234172"/>
<dbReference type="SUPFAM" id="SSF81301">
    <property type="entry name" value="Nucleotidyltransferase"/>
    <property type="match status" value="1"/>
</dbReference>
<dbReference type="Gene3D" id="3.30.460.10">
    <property type="entry name" value="Beta Polymerase, domain 2"/>
    <property type="match status" value="1"/>
</dbReference>
<evidence type="ECO:0000256" key="12">
    <source>
        <dbReference type="ARBA" id="ARBA00022842"/>
    </source>
</evidence>
<dbReference type="FunFam" id="3.30.210.10:FF:000002">
    <property type="entry name" value="DNA polymerase"/>
    <property type="match status" value="1"/>
</dbReference>
<dbReference type="GO" id="GO:0006303">
    <property type="term" value="P:double-strand break repair via nonhomologous end joining"/>
    <property type="evidence" value="ECO:0007669"/>
    <property type="project" value="TreeGrafter"/>
</dbReference>
<dbReference type="CDD" id="cd00141">
    <property type="entry name" value="NT_POLXc"/>
    <property type="match status" value="1"/>
</dbReference>
<dbReference type="Pfam" id="PF14791">
    <property type="entry name" value="DNA_pol_B_thumb"/>
    <property type="match status" value="1"/>
</dbReference>
<evidence type="ECO:0000256" key="8">
    <source>
        <dbReference type="ARBA" id="ARBA00022695"/>
    </source>
</evidence>
<dbReference type="InterPro" id="IPR037160">
    <property type="entry name" value="DNA_Pol_thumb_sf"/>
</dbReference>
<dbReference type="InterPro" id="IPR027421">
    <property type="entry name" value="DNA_pol_lamdba_lyase_dom_sf"/>
</dbReference>
<keyword evidence="12" id="KW-0460">Magnesium</keyword>
<dbReference type="InterPro" id="IPR002054">
    <property type="entry name" value="DNA-dir_DNA_pol_X"/>
</dbReference>
<evidence type="ECO:0000256" key="9">
    <source>
        <dbReference type="ARBA" id="ARBA00022705"/>
    </source>
</evidence>
<keyword evidence="18" id="KW-0456">Lyase</keyword>
<name>E0VEF2_PEDHC</name>
<evidence type="ECO:0000256" key="24">
    <source>
        <dbReference type="PIRSR" id="PIRSR622312-50"/>
    </source>
</evidence>
<evidence type="ECO:0000256" key="25">
    <source>
        <dbReference type="RuleBase" id="RU366014"/>
    </source>
</evidence>
<comment type="function">
    <text evidence="22">Repair polymerase that plays a key role in base-excision repair. During this process, the damaged base is excised by specific DNA glycosylases, the DNA backbone is nicked at the abasic site by an apurinic/apyrimidic (AP) endonuclease, and POLB removes 5'-deoxyribose-phosphate from the preincised AP site acting as a 5'-deoxyribose-phosphate lyase (5'-dRP lyase); through its DNA polymerase activity, it adds one nucleotide to the 3' end of the arising single-nucleotide gap. Conducts 'gap-filling' DNA synthesis in a stepwise distributive fashion rather than in a processive fashion as for other DNA polymerases. It is also able to cleave sugar-phosphate bonds 3' to an intact AP site, acting as an AP lyase.</text>
</comment>
<keyword evidence="11 25" id="KW-0227">DNA damage</keyword>
<dbReference type="InterPro" id="IPR010996">
    <property type="entry name" value="HHH_MUS81"/>
</dbReference>
<dbReference type="InterPro" id="IPR029398">
    <property type="entry name" value="PolB_thumb"/>
</dbReference>
<dbReference type="RefSeq" id="XP_002424496.1">
    <property type="nucleotide sequence ID" value="XM_002424451.1"/>
</dbReference>
<gene>
    <name evidence="29" type="primary">8234172</name>
    <name evidence="28" type="ORF">Phum_PHUM131800</name>
</gene>
<evidence type="ECO:0000256" key="22">
    <source>
        <dbReference type="ARBA" id="ARBA00045548"/>
    </source>
</evidence>
<dbReference type="GO" id="GO:0140078">
    <property type="term" value="F:class I DNA-(apurinic or apyrimidinic site) endonuclease activity"/>
    <property type="evidence" value="ECO:0007669"/>
    <property type="project" value="UniProtKB-EC"/>
</dbReference>
<dbReference type="InterPro" id="IPR043519">
    <property type="entry name" value="NT_sf"/>
</dbReference>
<evidence type="ECO:0000256" key="7">
    <source>
        <dbReference type="ARBA" id="ARBA00022679"/>
    </source>
</evidence>
<dbReference type="GO" id="GO:0003677">
    <property type="term" value="F:DNA binding"/>
    <property type="evidence" value="ECO:0007669"/>
    <property type="project" value="UniProtKB-UniRule"/>
</dbReference>
<keyword evidence="16" id="KW-0238">DNA-binding</keyword>
<dbReference type="OMA" id="ERDVFDW"/>
<evidence type="ECO:0000259" key="27">
    <source>
        <dbReference type="SMART" id="SM00483"/>
    </source>
</evidence>
<dbReference type="EnsemblMetazoa" id="PHUM131800-RA">
    <property type="protein sequence ID" value="PHUM131800-PA"/>
    <property type="gene ID" value="PHUM131800"/>
</dbReference>
<evidence type="ECO:0000256" key="3">
    <source>
        <dbReference type="ARBA" id="ARBA00004496"/>
    </source>
</evidence>
<keyword evidence="19 25" id="KW-0539">Nucleus</keyword>
<dbReference type="InterPro" id="IPR022312">
    <property type="entry name" value="DNA_pol_X"/>
</dbReference>
<dbReference type="GO" id="GO:0006284">
    <property type="term" value="P:base-excision repair"/>
    <property type="evidence" value="ECO:0007669"/>
    <property type="project" value="TreeGrafter"/>
</dbReference>
<feature type="domain" description="DNA-directed DNA polymerase X" evidence="27">
    <location>
        <begin position="11"/>
        <end position="315"/>
    </location>
</feature>
<comment type="catalytic activity">
    <reaction evidence="21">
        <text>a 5'-end 2'-deoxyribose-2'-deoxyribonucleotide-DNA = (2E,4S)-4-hydroxypenten-2-al-5-phosphate + a 5'-end 5'-phospho-2'-deoxyribonucleoside-DNA + H(+)</text>
        <dbReference type="Rhea" id="RHEA:76255"/>
        <dbReference type="Rhea" id="RHEA-COMP:13180"/>
        <dbReference type="Rhea" id="RHEA-COMP:18657"/>
        <dbReference type="ChEBI" id="CHEBI:15378"/>
        <dbReference type="ChEBI" id="CHEBI:136412"/>
        <dbReference type="ChEBI" id="CHEBI:195194"/>
        <dbReference type="ChEBI" id="CHEBI:195195"/>
    </reaction>
</comment>
<evidence type="ECO:0000256" key="13">
    <source>
        <dbReference type="ARBA" id="ARBA00022843"/>
    </source>
</evidence>
<dbReference type="EC" id="2.7.7.7" evidence="25"/>
<comment type="cofactor">
    <cofactor evidence="1">
        <name>Mg(2+)</name>
        <dbReference type="ChEBI" id="CHEBI:18420"/>
    </cofactor>
</comment>
<keyword evidence="7 25" id="KW-0808">Transferase</keyword>
<evidence type="ECO:0000313" key="29">
    <source>
        <dbReference type="EnsemblMetazoa" id="PHUM131800-PA"/>
    </source>
</evidence>
<keyword evidence="13" id="KW-0832">Ubl conjugation</keyword>
<comment type="similarity">
    <text evidence="25">Belongs to the DNA polymerase type-X family.</text>
</comment>
<keyword evidence="8 25" id="KW-0548">Nucleotidyltransferase</keyword>
<dbReference type="HOGENOM" id="CLU_008698_1_0_1"/>
<evidence type="ECO:0000256" key="1">
    <source>
        <dbReference type="ARBA" id="ARBA00001946"/>
    </source>
</evidence>
<dbReference type="GO" id="GO:0005634">
    <property type="term" value="C:nucleus"/>
    <property type="evidence" value="ECO:0007669"/>
    <property type="project" value="UniProtKB-SubCell"/>
</dbReference>
<dbReference type="PRINTS" id="PR00870">
    <property type="entry name" value="DNAPOLXBETA"/>
</dbReference>